<dbReference type="InterPro" id="IPR019775">
    <property type="entry name" value="WD40_repeat_CS"/>
</dbReference>
<feature type="repeat" description="WD" evidence="3">
    <location>
        <begin position="802"/>
        <end position="843"/>
    </location>
</feature>
<dbReference type="InterPro" id="IPR036322">
    <property type="entry name" value="WD40_repeat_dom_sf"/>
</dbReference>
<dbReference type="InterPro" id="IPR049052">
    <property type="entry name" value="nSTAND1"/>
</dbReference>
<dbReference type="AlphaFoldDB" id="A0A6I6K858"/>
<dbReference type="Proteomes" id="UP000428260">
    <property type="component" value="Chromosome"/>
</dbReference>
<dbReference type="PROSITE" id="PS50294">
    <property type="entry name" value="WD_REPEATS_REGION"/>
    <property type="match status" value="2"/>
</dbReference>
<keyword evidence="2" id="KW-0677">Repeat</keyword>
<dbReference type="InterPro" id="IPR001680">
    <property type="entry name" value="WD40_rpt"/>
</dbReference>
<dbReference type="PROSITE" id="PS50082">
    <property type="entry name" value="WD_REPEATS_2"/>
    <property type="match status" value="2"/>
</dbReference>
<dbReference type="PANTHER" id="PTHR19848:SF8">
    <property type="entry name" value="F-BOX AND WD REPEAT DOMAIN CONTAINING 7"/>
    <property type="match status" value="1"/>
</dbReference>
<dbReference type="InterPro" id="IPR027417">
    <property type="entry name" value="P-loop_NTPase"/>
</dbReference>
<dbReference type="PROSITE" id="PS00678">
    <property type="entry name" value="WD_REPEATS_1"/>
    <property type="match status" value="1"/>
</dbReference>
<gene>
    <name evidence="6" type="ORF">GM418_30345</name>
</gene>
<dbReference type="PANTHER" id="PTHR19848">
    <property type="entry name" value="WD40 REPEAT PROTEIN"/>
    <property type="match status" value="1"/>
</dbReference>
<evidence type="ECO:0000259" key="5">
    <source>
        <dbReference type="Pfam" id="PF20703"/>
    </source>
</evidence>
<feature type="transmembrane region" description="Helical" evidence="4">
    <location>
        <begin position="453"/>
        <end position="471"/>
    </location>
</feature>
<dbReference type="Gene3D" id="2.130.10.10">
    <property type="entry name" value="YVTN repeat-like/Quinoprotein amine dehydrogenase"/>
    <property type="match status" value="1"/>
</dbReference>
<dbReference type="RefSeq" id="WP_158872019.1">
    <property type="nucleotide sequence ID" value="NZ_CP046401.1"/>
</dbReference>
<feature type="repeat" description="WD" evidence="3">
    <location>
        <begin position="760"/>
        <end position="801"/>
    </location>
</feature>
<dbReference type="SUPFAM" id="SSF52540">
    <property type="entry name" value="P-loop containing nucleoside triphosphate hydrolases"/>
    <property type="match status" value="1"/>
</dbReference>
<reference evidence="6 7" key="1">
    <citation type="submission" date="2019-11" db="EMBL/GenBank/DDBJ databases">
        <authorList>
            <person name="Zheng R.K."/>
            <person name="Sun C.M."/>
        </authorList>
    </citation>
    <scope>NUCLEOTIDE SEQUENCE [LARGE SCALE GENOMIC DNA]</scope>
    <source>
        <strain evidence="6 7">WC007</strain>
    </source>
</reference>
<protein>
    <recommendedName>
        <fullName evidence="5">Novel STAND NTPase 1 domain-containing protein</fullName>
    </recommendedName>
</protein>
<dbReference type="InterPro" id="IPR015943">
    <property type="entry name" value="WD40/YVTN_repeat-like_dom_sf"/>
</dbReference>
<feature type="domain" description="Novel STAND NTPase 1" evidence="5">
    <location>
        <begin position="6"/>
        <end position="375"/>
    </location>
</feature>
<keyword evidence="4" id="KW-1133">Transmembrane helix</keyword>
<evidence type="ECO:0000313" key="7">
    <source>
        <dbReference type="Proteomes" id="UP000428260"/>
    </source>
</evidence>
<keyword evidence="1 3" id="KW-0853">WD repeat</keyword>
<evidence type="ECO:0000256" key="4">
    <source>
        <dbReference type="SAM" id="Phobius"/>
    </source>
</evidence>
<dbReference type="SUPFAM" id="SSF50978">
    <property type="entry name" value="WD40 repeat-like"/>
    <property type="match status" value="1"/>
</dbReference>
<evidence type="ECO:0000313" key="6">
    <source>
        <dbReference type="EMBL" id="QGY47803.1"/>
    </source>
</evidence>
<dbReference type="Pfam" id="PF20703">
    <property type="entry name" value="nSTAND1"/>
    <property type="match status" value="1"/>
</dbReference>
<dbReference type="EMBL" id="CP046401">
    <property type="protein sequence ID" value="QGY47803.1"/>
    <property type="molecule type" value="Genomic_DNA"/>
</dbReference>
<dbReference type="KEGG" id="mcos:GM418_30345"/>
<name>A0A6I6K858_9BACT</name>
<evidence type="ECO:0000256" key="3">
    <source>
        <dbReference type="PROSITE-ProRule" id="PRU00221"/>
    </source>
</evidence>
<dbReference type="SMART" id="SM00320">
    <property type="entry name" value="WD40"/>
    <property type="match status" value="3"/>
</dbReference>
<keyword evidence="4" id="KW-0812">Transmembrane</keyword>
<keyword evidence="7" id="KW-1185">Reference proteome</keyword>
<keyword evidence="4" id="KW-0472">Membrane</keyword>
<evidence type="ECO:0000256" key="1">
    <source>
        <dbReference type="ARBA" id="ARBA00022574"/>
    </source>
</evidence>
<accession>A0A6I6K858</accession>
<dbReference type="Gene3D" id="3.40.50.300">
    <property type="entry name" value="P-loop containing nucleotide triphosphate hydrolases"/>
    <property type="match status" value="1"/>
</dbReference>
<organism evidence="6 7">
    <name type="scientific">Maribellus comscasis</name>
    <dbReference type="NCBI Taxonomy" id="2681766"/>
    <lineage>
        <taxon>Bacteria</taxon>
        <taxon>Pseudomonadati</taxon>
        <taxon>Bacteroidota</taxon>
        <taxon>Bacteroidia</taxon>
        <taxon>Marinilabiliales</taxon>
        <taxon>Prolixibacteraceae</taxon>
        <taxon>Maribellus</taxon>
    </lineage>
</organism>
<dbReference type="Pfam" id="PF00400">
    <property type="entry name" value="WD40"/>
    <property type="match status" value="2"/>
</dbReference>
<sequence>MQKKYPFKFLDSYQRSDKEFFFGRDEEIDELYQMIFQTKILVLYGTSGTGKTSLIQCGLANRFHTYDWLALYIRRGGNLISSLDKALCYESDEAFTYVEHNDFLIEKLPRKIDAVYKASFKPIYLIFDQFEELYVLGSKTEQEQFIKIVKEILTVDQPVKIILSIREEYLGYLYQFEKEVPQLLRKKLRVEPMSFAKLEDVIRGINDYELSLVQVEEEKIDEITEEIFKRLKDKETTRTIQLPYLQVFLDKLYINKTNDESHQADALISLEDLKNIGDIDDVLQDFLEEQVKNISRELSQNKRTVTSEIIWTILSNFCTLDGTKEPISKRELVHRLKSDLDVTLIEDSVELFTKKRILNKSEDEDLYELAHDSLALKITEKRSEDDISKLEVKRLIKSKASLKDDFREYFTEKQINFIEPYLDKIKSELTAEERKLIKESKKVLRRKRRRKKAGIYSLIGAFFILLIYSFYLSDKQAQISNFQNDIDPLKKLISLAETNILHASFMDKNPTLSLQLFNAAFFNLDSAKSIDTLRDKQYRYISSYIAEEYKKLDSTYTVNETMVQDKADSVLKKDFALYKIVEPQNPEDTIFDIRFVNGIFTDQDDDLKFRLWNGEKDTTHLSELAQVVFPKDSAEAMALYKNGTVRYWGKNPHYRKLKMEEGDKIISIAPIQYRVIGYKLLSAMNNHRLVEWNLNGTKRRSTNIEVVYIKEDLEFNDSIVSVAISPNRARIFTASDQGIGIIWPADTSNVVLDTTARKAFNLLQDTVLCSAFSNNGEMIVTGSVDHSVKIWNAENGELIKILNGHTGPVTSVAFSANNKIVYTGALDKTFRQWRLPDAESISQFDSVRWNANLTFLDLFKKGILNERPHKVQIKSN</sequence>
<proteinExistence type="predicted"/>
<evidence type="ECO:0000256" key="2">
    <source>
        <dbReference type="ARBA" id="ARBA00022737"/>
    </source>
</evidence>